<gene>
    <name evidence="2" type="primary">ABSGL_08379.1 scaffold 10076</name>
</gene>
<sequence>MVESTHPTTTSLGKRKGKPSKSKGQGGNHTPDDIGFLDDESDLSFDEDMDLSDTETPSTHTKKRSVAKTEPPPPPPVEEETDLDETGETKVDKDGHLLEGELRNTEKCTSHTHDSLSVGREYKVLTFELPHRGRTLFMFSKDPAALLNFRDSFVFIKKNPKLVKVYVTDEEKSYLVETNKLRATFRTRDVSVVSARSVFKVFGHRVVKKGRRGKDDYYFTGDYDENEPVPDSDEDLQQQQQQQQQLQQQQQPQQQDALSQQLQQQWLDDGKGKALAAGPVLLNTNMLQAHPFESRPAIEPLNTYNWLHHAAVSARDFSAQLQSYRQNNTTFYDIHTNAYQIPHTKQATTTFQVSPPSV</sequence>
<name>A0A168PL60_ABSGL</name>
<evidence type="ECO:0000256" key="1">
    <source>
        <dbReference type="SAM" id="MobiDB-lite"/>
    </source>
</evidence>
<proteinExistence type="predicted"/>
<keyword evidence="3" id="KW-1185">Reference proteome</keyword>
<evidence type="ECO:0000313" key="2">
    <source>
        <dbReference type="EMBL" id="SAM02578.1"/>
    </source>
</evidence>
<dbReference type="AlphaFoldDB" id="A0A168PL60"/>
<feature type="compositionally biased region" description="Acidic residues" evidence="1">
    <location>
        <begin position="222"/>
        <end position="236"/>
    </location>
</feature>
<feature type="compositionally biased region" description="Basic and acidic residues" evidence="1">
    <location>
        <begin position="87"/>
        <end position="112"/>
    </location>
</feature>
<dbReference type="GO" id="GO:0005634">
    <property type="term" value="C:nucleus"/>
    <property type="evidence" value="ECO:0007669"/>
    <property type="project" value="TreeGrafter"/>
</dbReference>
<dbReference type="Proteomes" id="UP000078561">
    <property type="component" value="Unassembled WGS sequence"/>
</dbReference>
<dbReference type="STRING" id="4829.A0A168PL60"/>
<accession>A0A168PL60</accession>
<dbReference type="PANTHER" id="PTHR14312:SF2">
    <property type="entry name" value="GLYCOSYLTRANSFERASE-RELATED"/>
    <property type="match status" value="1"/>
</dbReference>
<dbReference type="Pfam" id="PF08624">
    <property type="entry name" value="CRC_subunit"/>
    <property type="match status" value="1"/>
</dbReference>
<feature type="compositionally biased region" description="Acidic residues" evidence="1">
    <location>
        <begin position="35"/>
        <end position="53"/>
    </location>
</feature>
<dbReference type="PANTHER" id="PTHR14312">
    <property type="entry name" value="CREB/ATF BZIP TRANSCRIPTION FACTOR"/>
    <property type="match status" value="1"/>
</dbReference>
<feature type="compositionally biased region" description="Polar residues" evidence="1">
    <location>
        <begin position="1"/>
        <end position="10"/>
    </location>
</feature>
<dbReference type="GO" id="GO:0010468">
    <property type="term" value="P:regulation of gene expression"/>
    <property type="evidence" value="ECO:0007669"/>
    <property type="project" value="TreeGrafter"/>
</dbReference>
<dbReference type="InterPro" id="IPR013933">
    <property type="entry name" value="CRC_Rsc7/Swp82"/>
</dbReference>
<evidence type="ECO:0000313" key="3">
    <source>
        <dbReference type="Proteomes" id="UP000078561"/>
    </source>
</evidence>
<feature type="compositionally biased region" description="Low complexity" evidence="1">
    <location>
        <begin position="237"/>
        <end position="261"/>
    </location>
</feature>
<dbReference type="InParanoid" id="A0A168PL60"/>
<organism evidence="2">
    <name type="scientific">Absidia glauca</name>
    <name type="common">Pin mould</name>
    <dbReference type="NCBI Taxonomy" id="4829"/>
    <lineage>
        <taxon>Eukaryota</taxon>
        <taxon>Fungi</taxon>
        <taxon>Fungi incertae sedis</taxon>
        <taxon>Mucoromycota</taxon>
        <taxon>Mucoromycotina</taxon>
        <taxon>Mucoromycetes</taxon>
        <taxon>Mucorales</taxon>
        <taxon>Cunninghamellaceae</taxon>
        <taxon>Absidia</taxon>
    </lineage>
</organism>
<feature type="region of interest" description="Disordered" evidence="1">
    <location>
        <begin position="217"/>
        <end position="261"/>
    </location>
</feature>
<reference evidence="2" key="1">
    <citation type="submission" date="2016-04" db="EMBL/GenBank/DDBJ databases">
        <authorList>
            <person name="Evans L.H."/>
            <person name="Alamgir A."/>
            <person name="Owens N."/>
            <person name="Weber N.D."/>
            <person name="Virtaneva K."/>
            <person name="Barbian K."/>
            <person name="Babar A."/>
            <person name="Rosenke K."/>
        </authorList>
    </citation>
    <scope>NUCLEOTIDE SEQUENCE [LARGE SCALE GENOMIC DNA]</scope>
    <source>
        <strain evidence="2">CBS 101.48</strain>
    </source>
</reference>
<protein>
    <submittedName>
        <fullName evidence="2">Uncharacterized protein</fullName>
    </submittedName>
</protein>
<feature type="compositionally biased region" description="Acidic residues" evidence="1">
    <location>
        <begin position="77"/>
        <end position="86"/>
    </location>
</feature>
<feature type="region of interest" description="Disordered" evidence="1">
    <location>
        <begin position="1"/>
        <end position="112"/>
    </location>
</feature>
<dbReference type="EMBL" id="LT553919">
    <property type="protein sequence ID" value="SAM02578.1"/>
    <property type="molecule type" value="Genomic_DNA"/>
</dbReference>
<dbReference type="GO" id="GO:0043565">
    <property type="term" value="F:sequence-specific DNA binding"/>
    <property type="evidence" value="ECO:0007669"/>
    <property type="project" value="TreeGrafter"/>
</dbReference>
<dbReference type="OrthoDB" id="5598844at2759"/>